<dbReference type="EMBL" id="JACRSZ010000011">
    <property type="protein sequence ID" value="MBC8573692.1"/>
    <property type="molecule type" value="Genomic_DNA"/>
</dbReference>
<comment type="caution">
    <text evidence="2">The sequence shown here is derived from an EMBL/GenBank/DDBJ whole genome shotgun (WGS) entry which is preliminary data.</text>
</comment>
<gene>
    <name evidence="2" type="ORF">H8716_11450</name>
</gene>
<evidence type="ECO:0000313" key="3">
    <source>
        <dbReference type="Proteomes" id="UP000657421"/>
    </source>
</evidence>
<organism evidence="2 3">
    <name type="scientific">Jingyaoa shaoxingensis</name>
    <dbReference type="NCBI Taxonomy" id="2763671"/>
    <lineage>
        <taxon>Bacteria</taxon>
        <taxon>Bacillati</taxon>
        <taxon>Bacillota</taxon>
        <taxon>Clostridia</taxon>
        <taxon>Lachnospirales</taxon>
        <taxon>Lachnospiraceae</taxon>
        <taxon>Jingyaoa</taxon>
    </lineage>
</organism>
<reference evidence="2 3" key="1">
    <citation type="submission" date="2020-08" db="EMBL/GenBank/DDBJ databases">
        <title>Genome public.</title>
        <authorList>
            <person name="Liu C."/>
            <person name="Sun Q."/>
        </authorList>
    </citation>
    <scope>NUCLEOTIDE SEQUENCE [LARGE SCALE GENOMIC DNA]</scope>
    <source>
        <strain evidence="2 3">NSJ-46</strain>
    </source>
</reference>
<sequence>MMVNAEKVIYRLLIGSVITAATWTLMTGDFDTVFGVLTWFAITLFVQEDIYDFVRKKRRQARKKNFKIRKAAETDSRERMGA</sequence>
<dbReference type="Proteomes" id="UP000657421">
    <property type="component" value="Unassembled WGS sequence"/>
</dbReference>
<keyword evidence="1" id="KW-1133">Transmembrane helix</keyword>
<proteinExistence type="predicted"/>
<keyword evidence="3" id="KW-1185">Reference proteome</keyword>
<name>A0ABR7NBB1_9FIRM</name>
<dbReference type="RefSeq" id="WP_249308981.1">
    <property type="nucleotide sequence ID" value="NZ_JACRSZ010000011.1"/>
</dbReference>
<evidence type="ECO:0000313" key="2">
    <source>
        <dbReference type="EMBL" id="MBC8573692.1"/>
    </source>
</evidence>
<evidence type="ECO:0000256" key="1">
    <source>
        <dbReference type="SAM" id="Phobius"/>
    </source>
</evidence>
<keyword evidence="1" id="KW-0812">Transmembrane</keyword>
<feature type="transmembrane region" description="Helical" evidence="1">
    <location>
        <begin position="9"/>
        <end position="26"/>
    </location>
</feature>
<accession>A0ABR7NBB1</accession>
<protein>
    <submittedName>
        <fullName evidence="2">Uncharacterized protein</fullName>
    </submittedName>
</protein>
<keyword evidence="1" id="KW-0472">Membrane</keyword>
<feature type="transmembrane region" description="Helical" evidence="1">
    <location>
        <begin position="32"/>
        <end position="54"/>
    </location>
</feature>